<sequence length="346" mass="38353">MEESGNLNSKTRNILVVTASVVIILAGIKAAETILVPILLASFIAIISSPPFLWMQKKRVPKSLAIILIILVFLSFIFLFGLLIGTSIADFTQKLPQYQSKLETQMQLLISLLIENNIIEQDFRLTSAINPSSILKLIGDALNQVSGLFTTGFLIIFIVVFMLLEASAFPAKLEKIFSGSTEKIRRTEIVYYDINKYIGIKTIISLITGFLVYIFLLFMGIDYPLLWGVLAFAFNYIPNIGSIIAAVPPILLTIVQYGFLKSLWVLMGYVIINTIMGNILEPKFMGKGLGLSALVVFLSLIFWGWLLGPVGMLLSVPLTLTIKIILESSEETKWLAILLGPAKEEL</sequence>
<proteinExistence type="inferred from homology"/>
<keyword evidence="5 6" id="KW-0472">Membrane</keyword>
<organism evidence="7">
    <name type="scientific">Ignavibacterium album</name>
    <dbReference type="NCBI Taxonomy" id="591197"/>
    <lineage>
        <taxon>Bacteria</taxon>
        <taxon>Pseudomonadati</taxon>
        <taxon>Ignavibacteriota</taxon>
        <taxon>Ignavibacteria</taxon>
        <taxon>Ignavibacteriales</taxon>
        <taxon>Ignavibacteriaceae</taxon>
        <taxon>Ignavibacterium</taxon>
    </lineage>
</organism>
<dbReference type="AlphaFoldDB" id="A0A7V2ZML8"/>
<feature type="transmembrane region" description="Helical" evidence="6">
    <location>
        <begin position="66"/>
        <end position="89"/>
    </location>
</feature>
<evidence type="ECO:0000256" key="5">
    <source>
        <dbReference type="ARBA" id="ARBA00023136"/>
    </source>
</evidence>
<evidence type="ECO:0000313" key="7">
    <source>
        <dbReference type="EMBL" id="HFI92697.1"/>
    </source>
</evidence>
<dbReference type="GO" id="GO:0055085">
    <property type="term" value="P:transmembrane transport"/>
    <property type="evidence" value="ECO:0007669"/>
    <property type="project" value="TreeGrafter"/>
</dbReference>
<feature type="transmembrane region" description="Helical" evidence="6">
    <location>
        <begin position="263"/>
        <end position="280"/>
    </location>
</feature>
<keyword evidence="3 6" id="KW-0812">Transmembrane</keyword>
<dbReference type="GO" id="GO:0016020">
    <property type="term" value="C:membrane"/>
    <property type="evidence" value="ECO:0007669"/>
    <property type="project" value="UniProtKB-SubCell"/>
</dbReference>
<dbReference type="Pfam" id="PF01594">
    <property type="entry name" value="AI-2E_transport"/>
    <property type="match status" value="1"/>
</dbReference>
<feature type="transmembrane region" description="Helical" evidence="6">
    <location>
        <begin position="145"/>
        <end position="164"/>
    </location>
</feature>
<feature type="transmembrane region" description="Helical" evidence="6">
    <location>
        <begin position="34"/>
        <end position="54"/>
    </location>
</feature>
<evidence type="ECO:0000256" key="3">
    <source>
        <dbReference type="ARBA" id="ARBA00022692"/>
    </source>
</evidence>
<feature type="transmembrane region" description="Helical" evidence="6">
    <location>
        <begin position="12"/>
        <end position="28"/>
    </location>
</feature>
<feature type="transmembrane region" description="Helical" evidence="6">
    <location>
        <begin position="227"/>
        <end position="251"/>
    </location>
</feature>
<comment type="subcellular location">
    <subcellularLocation>
        <location evidence="1">Membrane</location>
        <topology evidence="1">Multi-pass membrane protein</topology>
    </subcellularLocation>
</comment>
<keyword evidence="4 6" id="KW-1133">Transmembrane helix</keyword>
<comment type="similarity">
    <text evidence="2">Belongs to the autoinducer-2 exporter (AI-2E) (TC 2.A.86) family.</text>
</comment>
<dbReference type="EMBL" id="DSUJ01000011">
    <property type="protein sequence ID" value="HFI92697.1"/>
    <property type="molecule type" value="Genomic_DNA"/>
</dbReference>
<name>A0A7V2ZML8_9BACT</name>
<feature type="transmembrane region" description="Helical" evidence="6">
    <location>
        <begin position="203"/>
        <end position="221"/>
    </location>
</feature>
<evidence type="ECO:0000256" key="6">
    <source>
        <dbReference type="SAM" id="Phobius"/>
    </source>
</evidence>
<reference evidence="7" key="1">
    <citation type="journal article" date="2020" name="mSystems">
        <title>Genome- and Community-Level Interaction Insights into Carbon Utilization and Element Cycling Functions of Hydrothermarchaeota in Hydrothermal Sediment.</title>
        <authorList>
            <person name="Zhou Z."/>
            <person name="Liu Y."/>
            <person name="Xu W."/>
            <person name="Pan J."/>
            <person name="Luo Z.H."/>
            <person name="Li M."/>
        </authorList>
    </citation>
    <scope>NUCLEOTIDE SEQUENCE [LARGE SCALE GENOMIC DNA]</scope>
    <source>
        <strain evidence="7">SpSt-479</strain>
    </source>
</reference>
<evidence type="ECO:0000256" key="4">
    <source>
        <dbReference type="ARBA" id="ARBA00022989"/>
    </source>
</evidence>
<dbReference type="PANTHER" id="PTHR21716">
    <property type="entry name" value="TRANSMEMBRANE PROTEIN"/>
    <property type="match status" value="1"/>
</dbReference>
<accession>A0A7V2ZML8</accession>
<dbReference type="PANTHER" id="PTHR21716:SF64">
    <property type="entry name" value="AI-2 TRANSPORT PROTEIN TQSA"/>
    <property type="match status" value="1"/>
</dbReference>
<feature type="transmembrane region" description="Helical" evidence="6">
    <location>
        <begin position="292"/>
        <end position="314"/>
    </location>
</feature>
<evidence type="ECO:0000256" key="1">
    <source>
        <dbReference type="ARBA" id="ARBA00004141"/>
    </source>
</evidence>
<comment type="caution">
    <text evidence="7">The sequence shown here is derived from an EMBL/GenBank/DDBJ whole genome shotgun (WGS) entry which is preliminary data.</text>
</comment>
<dbReference type="InterPro" id="IPR002549">
    <property type="entry name" value="AI-2E-like"/>
</dbReference>
<protein>
    <submittedName>
        <fullName evidence="7">AI-2E family transporter</fullName>
    </submittedName>
</protein>
<evidence type="ECO:0000256" key="2">
    <source>
        <dbReference type="ARBA" id="ARBA00009773"/>
    </source>
</evidence>
<gene>
    <name evidence="7" type="ORF">ENS31_14350</name>
</gene>